<dbReference type="AlphaFoldDB" id="A0A1C6VPH3"/>
<evidence type="ECO:0000313" key="5">
    <source>
        <dbReference type="Proteomes" id="UP000198605"/>
    </source>
</evidence>
<gene>
    <name evidence="4" type="ORF">GA0070603_4689</name>
</gene>
<feature type="chain" id="PRO_5008748919" evidence="2">
    <location>
        <begin position="41"/>
        <end position="452"/>
    </location>
</feature>
<dbReference type="Proteomes" id="UP000198605">
    <property type="component" value="Unassembled WGS sequence"/>
</dbReference>
<dbReference type="GeneID" id="43281309"/>
<keyword evidence="1 2" id="KW-0732">Signal</keyword>
<dbReference type="GO" id="GO:0005975">
    <property type="term" value="P:carbohydrate metabolic process"/>
    <property type="evidence" value="ECO:0007669"/>
    <property type="project" value="InterPro"/>
</dbReference>
<dbReference type="OrthoDB" id="5243170at2"/>
<dbReference type="EMBL" id="FMIB01000002">
    <property type="protein sequence ID" value="SCL68216.1"/>
    <property type="molecule type" value="Genomic_DNA"/>
</dbReference>
<dbReference type="PANTHER" id="PTHR34216">
    <property type="match status" value="1"/>
</dbReference>
<dbReference type="PROSITE" id="PS51677">
    <property type="entry name" value="NODB"/>
    <property type="match status" value="1"/>
</dbReference>
<dbReference type="RefSeq" id="WP_091317847.1">
    <property type="nucleotide sequence ID" value="NZ_FMIB01000002.1"/>
</dbReference>
<dbReference type="STRING" id="47854.GA0070603_4689"/>
<organism evidence="4 5">
    <name type="scientific">Micromonospora chersina</name>
    <dbReference type="NCBI Taxonomy" id="47854"/>
    <lineage>
        <taxon>Bacteria</taxon>
        <taxon>Bacillati</taxon>
        <taxon>Actinomycetota</taxon>
        <taxon>Actinomycetes</taxon>
        <taxon>Micromonosporales</taxon>
        <taxon>Micromonosporaceae</taxon>
        <taxon>Micromonospora</taxon>
    </lineage>
</organism>
<dbReference type="InterPro" id="IPR051398">
    <property type="entry name" value="Polysacch_Deacetylase"/>
</dbReference>
<dbReference type="SUPFAM" id="SSF88713">
    <property type="entry name" value="Glycoside hydrolase/deacetylase"/>
    <property type="match status" value="1"/>
</dbReference>
<evidence type="ECO:0000256" key="2">
    <source>
        <dbReference type="SAM" id="SignalP"/>
    </source>
</evidence>
<evidence type="ECO:0000259" key="3">
    <source>
        <dbReference type="PROSITE" id="PS51677"/>
    </source>
</evidence>
<dbReference type="Gene3D" id="3.20.20.370">
    <property type="entry name" value="Glycoside hydrolase/deacetylase"/>
    <property type="match status" value="1"/>
</dbReference>
<dbReference type="InterPro" id="IPR011330">
    <property type="entry name" value="Glyco_hydro/deAcase_b/a-brl"/>
</dbReference>
<protein>
    <submittedName>
        <fullName evidence="4">Polysaccharide deacetylase</fullName>
    </submittedName>
</protein>
<reference evidence="5" key="1">
    <citation type="submission" date="2016-06" db="EMBL/GenBank/DDBJ databases">
        <authorList>
            <person name="Varghese N."/>
            <person name="Submissions Spin"/>
        </authorList>
    </citation>
    <scope>NUCLEOTIDE SEQUENCE [LARGE SCALE GENOMIC DNA]</scope>
    <source>
        <strain evidence="5">DSM 44151</strain>
    </source>
</reference>
<sequence length="452" mass="47212">MRRLHLVHRRPSTTILFRALLAALAALLVAPALPGAPARAAGPTVVSLTFDDGGYDQFANARPLLDARGMRGTFYINSGRVGASGYMSQSDLATLAAAGHEIGGHTVSHADLNALSADDQRREICNDRVALLGMGFTVKNLAYPYGSANATTKQVAAECGYNSARSVGGVVSPGSCSGCPYAESTPPVDPYFTQTPDSVRDTTTLEQLKTYVTQAETHGGGWVQLVMHHVCDGCGGDYEVSPATLAAFLDWLAPRAATGTTVRTVDEVVGGALKPGVPGPSLSSADPNELVQNASLESVGTNSLPSCFQFGGFGTNSYAWSRTTDAHTGSYAEQVTVSSWSSGDRKLVTRQDTGACAPAAVAGHTYSAKVWYRGSWSATSRVQLVVYYRNAAGGWVYWLTGPALPVSAAWAQTPAYVTPPVPAGATALSFGLALVGTGTLLTDDYSLRDTSA</sequence>
<feature type="signal peptide" evidence="2">
    <location>
        <begin position="1"/>
        <end position="40"/>
    </location>
</feature>
<evidence type="ECO:0000313" key="4">
    <source>
        <dbReference type="EMBL" id="SCL68216.1"/>
    </source>
</evidence>
<accession>A0A1C6VPH3</accession>
<dbReference type="Gene3D" id="2.60.120.260">
    <property type="entry name" value="Galactose-binding domain-like"/>
    <property type="match status" value="1"/>
</dbReference>
<evidence type="ECO:0000256" key="1">
    <source>
        <dbReference type="ARBA" id="ARBA00022729"/>
    </source>
</evidence>
<feature type="domain" description="NodB homology" evidence="3">
    <location>
        <begin position="44"/>
        <end position="263"/>
    </location>
</feature>
<dbReference type="InterPro" id="IPR002509">
    <property type="entry name" value="NODB_dom"/>
</dbReference>
<dbReference type="CDD" id="cd10967">
    <property type="entry name" value="CE4_GLA_like_6s"/>
    <property type="match status" value="1"/>
</dbReference>
<dbReference type="GO" id="GO:0016810">
    <property type="term" value="F:hydrolase activity, acting on carbon-nitrogen (but not peptide) bonds"/>
    <property type="evidence" value="ECO:0007669"/>
    <property type="project" value="InterPro"/>
</dbReference>
<keyword evidence="5" id="KW-1185">Reference proteome</keyword>
<name>A0A1C6VPH3_9ACTN</name>
<dbReference type="Pfam" id="PF01522">
    <property type="entry name" value="Polysacc_deac_1"/>
    <property type="match status" value="1"/>
</dbReference>
<proteinExistence type="predicted"/>
<dbReference type="PANTHER" id="PTHR34216:SF11">
    <property type="entry name" value="CHITOOLIGOSACCHARIDE DEACETYLASE"/>
    <property type="match status" value="1"/>
</dbReference>